<reference evidence="1 2" key="1">
    <citation type="journal article" date="2015" name="Biotechnol. Bioeng.">
        <title>Genome sequence and phenotypic characterization of Caulobacter segnis.</title>
        <authorList>
            <person name="Patel S."/>
            <person name="Fletcher B."/>
            <person name="Scott D.C."/>
            <person name="Ely B."/>
        </authorList>
    </citation>
    <scope>NUCLEOTIDE SEQUENCE [LARGE SCALE GENOMIC DNA]</scope>
    <source>
        <strain evidence="1 2">TK0059</strain>
    </source>
</reference>
<evidence type="ECO:0000313" key="2">
    <source>
        <dbReference type="Proteomes" id="UP000240527"/>
    </source>
</evidence>
<protein>
    <submittedName>
        <fullName evidence="1">DUF3363 domain-containing protein</fullName>
    </submittedName>
</protein>
<dbReference type="InterPro" id="IPR021795">
    <property type="entry name" value="DUF3363"/>
</dbReference>
<proteinExistence type="predicted"/>
<dbReference type="Proteomes" id="UP000240527">
    <property type="component" value="Chromosome"/>
</dbReference>
<dbReference type="EMBL" id="CP027850">
    <property type="protein sequence ID" value="AVQ02699.1"/>
    <property type="molecule type" value="Genomic_DNA"/>
</dbReference>
<accession>A0ABN5IWV1</accession>
<dbReference type="RefSeq" id="WP_013079660.1">
    <property type="nucleotide sequence ID" value="NZ_CP027850.1"/>
</dbReference>
<gene>
    <name evidence="1" type="ORF">B7G68_13070</name>
</gene>
<keyword evidence="2" id="KW-1185">Reference proteome</keyword>
<sequence length="568" mass="62191">MSDDEAFFLLLGRIGDRGAGNIARGRSFVGDVLARTRKAGLGIADLKGPRFRRSGQGRDVARRSAASNRRVTVKARIVRHAGGRHRAAPLAQHMCYLKREGVTKDGAPAVMFDRDGESDPEAFAERCEGDRHHFRFIVSPEDAADLEDLRASTRDLMAQAEKDLRTRLDWIAVDHWNTEHPHVHVLVRGVDERGDDLVIDRDYISRGLRQRAEAIVGLELGPRTAAEIAASLDREVEAERWTSLDRQLRDRTSEEGLVDLRPDLANSASAPSRLIGRARALQKLGLASEHGGLWRLDEDLEARLRALGERGDIIKTLHKACQGERDLADLRIHEPDLDGSLVGRLVDRGLHDELTGQAYVVVDGVDGRLHHVRLRDLGAAGDTPVGGLVEIRPRQRDGGKPVVELLHRSDLTIRQQVGASGATWLDRQLVVQDPTPLATHGFGREVRDALNQRRAHLGQQGLVDGAGRPRPGLLAALRAQELDRVAANISATSGALRKAKSGELVEGVYARRLDLASGRFALIDDGLGFQLAPWTKALDDRLGQAVKGTAIPGGGIDWTLGRKRGRGL</sequence>
<name>A0ABN5IWV1_9CAUL</name>
<evidence type="ECO:0000313" key="1">
    <source>
        <dbReference type="EMBL" id="AVQ02699.1"/>
    </source>
</evidence>
<organism evidence="1 2">
    <name type="scientific">Caulobacter segnis</name>
    <dbReference type="NCBI Taxonomy" id="88688"/>
    <lineage>
        <taxon>Bacteria</taxon>
        <taxon>Pseudomonadati</taxon>
        <taxon>Pseudomonadota</taxon>
        <taxon>Alphaproteobacteria</taxon>
        <taxon>Caulobacterales</taxon>
        <taxon>Caulobacteraceae</taxon>
        <taxon>Caulobacter</taxon>
    </lineage>
</organism>
<dbReference type="Pfam" id="PF11843">
    <property type="entry name" value="DUF3363"/>
    <property type="match status" value="2"/>
</dbReference>